<evidence type="ECO:0000313" key="2">
    <source>
        <dbReference type="EMBL" id="KAL3647874.1"/>
    </source>
</evidence>
<feature type="compositionally biased region" description="Polar residues" evidence="1">
    <location>
        <begin position="678"/>
        <end position="692"/>
    </location>
</feature>
<dbReference type="EMBL" id="JAVIJP010000009">
    <property type="protein sequence ID" value="KAL3647874.1"/>
    <property type="molecule type" value="Genomic_DNA"/>
</dbReference>
<feature type="compositionally biased region" description="Acidic residues" evidence="1">
    <location>
        <begin position="77"/>
        <end position="87"/>
    </location>
</feature>
<dbReference type="PANTHER" id="PTHR34798">
    <property type="entry name" value="PROTEIN TIME FOR COFFEE"/>
    <property type="match status" value="1"/>
</dbReference>
<comment type="caution">
    <text evidence="2">The sequence shown here is derived from an EMBL/GenBank/DDBJ whole genome shotgun (WGS) entry which is preliminary data.</text>
</comment>
<sequence length="892" mass="97457">MSAMDKNRDLRRTAISTVNGFPKRRQRATTPRDSTDDDRQMELKETVRLRDREQLQKRERDRDFLKKRRIDKRSMDSSDEEYFEEEDTRIHQQNRTNQLPPGFSSPANIRRDLRTHRSSPMLRTAVDEVIGVPIPRRARSASAKKLHDYRNSGNGGFGDDLSQRRSPPSPGTVSPIGSSGASPSSSDAPLKKKMKYVEPKTRDLSGASNSKPSSVIQEDIEIEVAEALFDLMTQSHSQSQSSEKEEKVDRDSTKIADDELKKLKAARGKDEYDAFKVQNEQSIKVNPETILPEKEIFTDEPAQELVSGDGFVDREKVGSPKESESPSSIKVNACDIQDPIVTKADYAASVAEAKKGARIEIDLMALPSLPSSPGRDALRDIDPKVYTLDVQKVQKSEKIGVISGNQLLNLNSEKESHSRKEPKNQSPTSLLSFPIGMGSWSGVVPHTGFMPSHRTGLPIDGNARSSMTVQTPQFKFTQPRAKRCVVHRCIAENIHHHQQLVTKSLSSGTTGTAATLYGTKTFSIKSTLPTQRLAPGKDKSYDVAAADFNAIPSGKPVLEHSLIQAPANYNFSQHNHGFTFPLGNHQTTLMAPANMSGPLLPQPASSLLSSNPSRKLTPNSSLPDASSSSFNHHPLFPSTEAAASYMAMLRNGGSFPAPTNMFSNSSFYSPLASNISQKSASDNKFSSPQLEKNGSSNNGNNNGQAYSFPVLPMNFGAIASTNNKHSDLSQQGSKNRSELVPHPFPLSNPASIFQMLPEYTNKNIPTPEGKKSLALPGSKFDSSAQAPGFLPSSSLSSAAIPNFYQMQQLKGASSVQTDYSSFLPKWDNNITNNSNFPRKTTAPEGSSSPHLKSNHITFSSNNPALIVGSSSNTRSTSSRPRNVSTVSVLASQ</sequence>
<feature type="region of interest" description="Disordered" evidence="1">
    <location>
        <begin position="830"/>
        <end position="892"/>
    </location>
</feature>
<proteinExistence type="predicted"/>
<feature type="compositionally biased region" description="Low complexity" evidence="1">
    <location>
        <begin position="174"/>
        <end position="186"/>
    </location>
</feature>
<feature type="region of interest" description="Disordered" evidence="1">
    <location>
        <begin position="231"/>
        <end position="256"/>
    </location>
</feature>
<feature type="compositionally biased region" description="Low complexity" evidence="1">
    <location>
        <begin position="693"/>
        <end position="703"/>
    </location>
</feature>
<feature type="region of interest" description="Disordered" evidence="1">
    <location>
        <begin position="721"/>
        <end position="744"/>
    </location>
</feature>
<reference evidence="3" key="1">
    <citation type="journal article" date="2024" name="IScience">
        <title>Strigolactones Initiate the Formation of Haustorium-like Structures in Castilleja.</title>
        <authorList>
            <person name="Buerger M."/>
            <person name="Peterson D."/>
            <person name="Chory J."/>
        </authorList>
    </citation>
    <scope>NUCLEOTIDE SEQUENCE [LARGE SCALE GENOMIC DNA]</scope>
</reference>
<dbReference type="PANTHER" id="PTHR34798:SF1">
    <property type="entry name" value="TIC-LIKE PROTEIN"/>
    <property type="match status" value="1"/>
</dbReference>
<feature type="compositionally biased region" description="Basic and acidic residues" evidence="1">
    <location>
        <begin position="242"/>
        <end position="256"/>
    </location>
</feature>
<dbReference type="InterPro" id="IPR039317">
    <property type="entry name" value="TIC"/>
</dbReference>
<feature type="region of interest" description="Disordered" evidence="1">
    <location>
        <begin position="1"/>
        <end position="217"/>
    </location>
</feature>
<feature type="compositionally biased region" description="Basic and acidic residues" evidence="1">
    <location>
        <begin position="311"/>
        <end position="324"/>
    </location>
</feature>
<name>A0ABD3E477_9LAMI</name>
<feature type="compositionally biased region" description="Polar residues" evidence="1">
    <location>
        <begin position="830"/>
        <end position="863"/>
    </location>
</feature>
<feature type="compositionally biased region" description="Polar residues" evidence="1">
    <location>
        <begin position="206"/>
        <end position="216"/>
    </location>
</feature>
<evidence type="ECO:0000313" key="3">
    <source>
        <dbReference type="Proteomes" id="UP001632038"/>
    </source>
</evidence>
<gene>
    <name evidence="2" type="ORF">CASFOL_008842</name>
</gene>
<feature type="region of interest" description="Disordered" evidence="1">
    <location>
        <begin position="678"/>
        <end position="706"/>
    </location>
</feature>
<accession>A0ABD3E477</accession>
<feature type="compositionally biased region" description="Basic and acidic residues" evidence="1">
    <location>
        <begin position="33"/>
        <end position="64"/>
    </location>
</feature>
<protein>
    <submittedName>
        <fullName evidence="2">Uncharacterized protein</fullName>
    </submittedName>
</protein>
<feature type="compositionally biased region" description="Low complexity" evidence="1">
    <location>
        <begin position="596"/>
        <end position="613"/>
    </location>
</feature>
<dbReference type="Proteomes" id="UP001632038">
    <property type="component" value="Unassembled WGS sequence"/>
</dbReference>
<keyword evidence="3" id="KW-1185">Reference proteome</keyword>
<feature type="compositionally biased region" description="Polar residues" evidence="1">
    <location>
        <begin position="721"/>
        <end position="734"/>
    </location>
</feature>
<feature type="compositionally biased region" description="Basic and acidic residues" evidence="1">
    <location>
        <begin position="1"/>
        <end position="12"/>
    </location>
</feature>
<organism evidence="2 3">
    <name type="scientific">Castilleja foliolosa</name>
    <dbReference type="NCBI Taxonomy" id="1961234"/>
    <lineage>
        <taxon>Eukaryota</taxon>
        <taxon>Viridiplantae</taxon>
        <taxon>Streptophyta</taxon>
        <taxon>Embryophyta</taxon>
        <taxon>Tracheophyta</taxon>
        <taxon>Spermatophyta</taxon>
        <taxon>Magnoliopsida</taxon>
        <taxon>eudicotyledons</taxon>
        <taxon>Gunneridae</taxon>
        <taxon>Pentapetalae</taxon>
        <taxon>asterids</taxon>
        <taxon>lamiids</taxon>
        <taxon>Lamiales</taxon>
        <taxon>Orobanchaceae</taxon>
        <taxon>Pedicularideae</taxon>
        <taxon>Castillejinae</taxon>
        <taxon>Castilleja</taxon>
    </lineage>
</organism>
<feature type="compositionally biased region" description="Low complexity" evidence="1">
    <location>
        <begin position="869"/>
        <end position="892"/>
    </location>
</feature>
<feature type="compositionally biased region" description="Low complexity" evidence="1">
    <location>
        <begin position="620"/>
        <end position="629"/>
    </location>
</feature>
<evidence type="ECO:0000256" key="1">
    <source>
        <dbReference type="SAM" id="MobiDB-lite"/>
    </source>
</evidence>
<feature type="region of interest" description="Disordered" evidence="1">
    <location>
        <begin position="593"/>
        <end position="633"/>
    </location>
</feature>
<feature type="region of interest" description="Disordered" evidence="1">
    <location>
        <begin position="298"/>
        <end position="328"/>
    </location>
</feature>
<dbReference type="AlphaFoldDB" id="A0ABD3E477"/>